<organism evidence="1 2">
    <name type="scientific">Nephila pilipes</name>
    <name type="common">Giant wood spider</name>
    <name type="synonym">Nephila maculata</name>
    <dbReference type="NCBI Taxonomy" id="299642"/>
    <lineage>
        <taxon>Eukaryota</taxon>
        <taxon>Metazoa</taxon>
        <taxon>Ecdysozoa</taxon>
        <taxon>Arthropoda</taxon>
        <taxon>Chelicerata</taxon>
        <taxon>Arachnida</taxon>
        <taxon>Araneae</taxon>
        <taxon>Araneomorphae</taxon>
        <taxon>Entelegynae</taxon>
        <taxon>Araneoidea</taxon>
        <taxon>Nephilidae</taxon>
        <taxon>Nephila</taxon>
    </lineage>
</organism>
<name>A0A8X6MP99_NEPPI</name>
<proteinExistence type="predicted"/>
<dbReference type="EMBL" id="BMAW01095595">
    <property type="protein sequence ID" value="GFS70874.1"/>
    <property type="molecule type" value="Genomic_DNA"/>
</dbReference>
<gene>
    <name evidence="1" type="ORF">NPIL_481191</name>
</gene>
<dbReference type="AlphaFoldDB" id="A0A8X6MP99"/>
<sequence>MKDCFADQHKKTVINSPMSITSNNYKALPILTLPAVGSSPHDSHGEPHSMISTTANNKKEVLMFRGVDDPMKWHVQVFDVESGEEWTKRQFKKLSGGDL</sequence>
<evidence type="ECO:0000313" key="1">
    <source>
        <dbReference type="EMBL" id="GFS70874.1"/>
    </source>
</evidence>
<protein>
    <submittedName>
        <fullName evidence="1">Uncharacterized protein</fullName>
    </submittedName>
</protein>
<dbReference type="Proteomes" id="UP000887013">
    <property type="component" value="Unassembled WGS sequence"/>
</dbReference>
<reference evidence="1" key="1">
    <citation type="submission" date="2020-08" db="EMBL/GenBank/DDBJ databases">
        <title>Multicomponent nature underlies the extraordinary mechanical properties of spider dragline silk.</title>
        <authorList>
            <person name="Kono N."/>
            <person name="Nakamura H."/>
            <person name="Mori M."/>
            <person name="Yoshida Y."/>
            <person name="Ohtoshi R."/>
            <person name="Malay A.D."/>
            <person name="Moran D.A.P."/>
            <person name="Tomita M."/>
            <person name="Numata K."/>
            <person name="Arakawa K."/>
        </authorList>
    </citation>
    <scope>NUCLEOTIDE SEQUENCE</scope>
</reference>
<evidence type="ECO:0000313" key="2">
    <source>
        <dbReference type="Proteomes" id="UP000887013"/>
    </source>
</evidence>
<accession>A0A8X6MP99</accession>
<comment type="caution">
    <text evidence="1">The sequence shown here is derived from an EMBL/GenBank/DDBJ whole genome shotgun (WGS) entry which is preliminary data.</text>
</comment>
<keyword evidence="2" id="KW-1185">Reference proteome</keyword>